<name>A0A9P0TJG7_PIEBR</name>
<dbReference type="InterPro" id="IPR052632">
    <property type="entry name" value="MICOS_subunit_Mic19"/>
</dbReference>
<reference evidence="1" key="1">
    <citation type="submission" date="2022-05" db="EMBL/GenBank/DDBJ databases">
        <authorList>
            <person name="Okamura Y."/>
        </authorList>
    </citation>
    <scope>NUCLEOTIDE SEQUENCE</scope>
</reference>
<accession>A0A9P0TJG7</accession>
<dbReference type="GO" id="GO:0061617">
    <property type="term" value="C:MICOS complex"/>
    <property type="evidence" value="ECO:0007669"/>
    <property type="project" value="TreeGrafter"/>
</dbReference>
<gene>
    <name evidence="1" type="ORF">PIBRA_LOCUS7659</name>
</gene>
<dbReference type="PANTHER" id="PTHR21588">
    <property type="entry name" value="COILED-COIL-HELIX-COILED-COIL-HELIX DOMAIN CONTAINING 6"/>
    <property type="match status" value="1"/>
</dbReference>
<protein>
    <submittedName>
        <fullName evidence="1">Uncharacterized protein</fullName>
    </submittedName>
</protein>
<dbReference type="PANTHER" id="PTHR21588:SF18">
    <property type="entry name" value="MICOS COMPLEX SUBUNIT MIC19"/>
    <property type="match status" value="1"/>
</dbReference>
<proteinExistence type="predicted"/>
<sequence>MGHLPSKDTRRISFDNTFAMSTALAIPKQADDEVLTIDTLETDKSNEFYYKENSRPIEVYDNEHDYWVQRIEYLKNEHQLINKIVESEYEKTVENTKNLFDPPKITIEKIQKIRPCYDWRSKMLKCYEDNPHQPLLCAATVQAFTNCVTSCQMEEQ</sequence>
<evidence type="ECO:0000313" key="1">
    <source>
        <dbReference type="EMBL" id="CAH4031088.1"/>
    </source>
</evidence>
<dbReference type="Proteomes" id="UP001152562">
    <property type="component" value="Unassembled WGS sequence"/>
</dbReference>
<organism evidence="1 2">
    <name type="scientific">Pieris brassicae</name>
    <name type="common">White butterfly</name>
    <name type="synonym">Large white butterfly</name>
    <dbReference type="NCBI Taxonomy" id="7116"/>
    <lineage>
        <taxon>Eukaryota</taxon>
        <taxon>Metazoa</taxon>
        <taxon>Ecdysozoa</taxon>
        <taxon>Arthropoda</taxon>
        <taxon>Hexapoda</taxon>
        <taxon>Insecta</taxon>
        <taxon>Pterygota</taxon>
        <taxon>Neoptera</taxon>
        <taxon>Endopterygota</taxon>
        <taxon>Lepidoptera</taxon>
        <taxon>Glossata</taxon>
        <taxon>Ditrysia</taxon>
        <taxon>Papilionoidea</taxon>
        <taxon>Pieridae</taxon>
        <taxon>Pierinae</taxon>
        <taxon>Pieris</taxon>
    </lineage>
</organism>
<dbReference type="OrthoDB" id="162894at2759"/>
<keyword evidence="2" id="KW-1185">Reference proteome</keyword>
<comment type="caution">
    <text evidence="1">The sequence shown here is derived from an EMBL/GenBank/DDBJ whole genome shotgun (WGS) entry which is preliminary data.</text>
</comment>
<dbReference type="GO" id="GO:0007007">
    <property type="term" value="P:inner mitochondrial membrane organization"/>
    <property type="evidence" value="ECO:0007669"/>
    <property type="project" value="TreeGrafter"/>
</dbReference>
<dbReference type="AlphaFoldDB" id="A0A9P0TJG7"/>
<dbReference type="EMBL" id="CALOZG010000013">
    <property type="protein sequence ID" value="CAH4031088.1"/>
    <property type="molecule type" value="Genomic_DNA"/>
</dbReference>
<evidence type="ECO:0000313" key="2">
    <source>
        <dbReference type="Proteomes" id="UP001152562"/>
    </source>
</evidence>